<evidence type="ECO:0000313" key="9">
    <source>
        <dbReference type="EMBL" id="SFV26952.1"/>
    </source>
</evidence>
<feature type="transmembrane region" description="Helical" evidence="7">
    <location>
        <begin position="469"/>
        <end position="492"/>
    </location>
</feature>
<dbReference type="GO" id="GO:0015226">
    <property type="term" value="F:carnitine transmembrane transporter activity"/>
    <property type="evidence" value="ECO:0007669"/>
    <property type="project" value="TreeGrafter"/>
</dbReference>
<dbReference type="InterPro" id="IPR000515">
    <property type="entry name" value="MetI-like"/>
</dbReference>
<dbReference type="GO" id="GO:0043190">
    <property type="term" value="C:ATP-binding cassette (ABC) transporter complex"/>
    <property type="evidence" value="ECO:0007669"/>
    <property type="project" value="TreeGrafter"/>
</dbReference>
<evidence type="ECO:0000259" key="8">
    <source>
        <dbReference type="PROSITE" id="PS50928"/>
    </source>
</evidence>
<dbReference type="OrthoDB" id="9815258at2"/>
<dbReference type="Pfam" id="PF00528">
    <property type="entry name" value="BPD_transp_1"/>
    <property type="match status" value="2"/>
</dbReference>
<dbReference type="EMBL" id="FPCH01000001">
    <property type="protein sequence ID" value="SFV26952.1"/>
    <property type="molecule type" value="Genomic_DNA"/>
</dbReference>
<feature type="transmembrane region" description="Helical" evidence="7">
    <location>
        <begin position="436"/>
        <end position="457"/>
    </location>
</feature>
<evidence type="ECO:0000256" key="5">
    <source>
        <dbReference type="ARBA" id="ARBA00022989"/>
    </source>
</evidence>
<feature type="transmembrane region" description="Helical" evidence="7">
    <location>
        <begin position="287"/>
        <end position="304"/>
    </location>
</feature>
<feature type="domain" description="ABC transmembrane type-1" evidence="8">
    <location>
        <begin position="128"/>
        <end position="308"/>
    </location>
</feature>
<proteinExistence type="inferred from homology"/>
<keyword evidence="4 7" id="KW-0812">Transmembrane</keyword>
<dbReference type="PROSITE" id="PS50928">
    <property type="entry name" value="ABC_TM1"/>
    <property type="match status" value="2"/>
</dbReference>
<evidence type="ECO:0000256" key="2">
    <source>
        <dbReference type="ARBA" id="ARBA00022448"/>
    </source>
</evidence>
<accession>A0A1I7MX15</accession>
<feature type="domain" description="ABC transmembrane type-1" evidence="8">
    <location>
        <begin position="495"/>
        <end position="674"/>
    </location>
</feature>
<evidence type="ECO:0000256" key="3">
    <source>
        <dbReference type="ARBA" id="ARBA00022475"/>
    </source>
</evidence>
<comment type="subcellular location">
    <subcellularLocation>
        <location evidence="1 7">Cell membrane</location>
        <topology evidence="1 7">Multi-pass membrane protein</topology>
    </subcellularLocation>
</comment>
<protein>
    <submittedName>
        <fullName evidence="9">Glycine betaine/proline transport system permease protein</fullName>
    </submittedName>
</protein>
<keyword evidence="6 7" id="KW-0472">Membrane</keyword>
<feature type="transmembrane region" description="Helical" evidence="7">
    <location>
        <begin position="325"/>
        <end position="346"/>
    </location>
</feature>
<keyword evidence="5 7" id="KW-1133">Transmembrane helix</keyword>
<evidence type="ECO:0000256" key="6">
    <source>
        <dbReference type="ARBA" id="ARBA00023136"/>
    </source>
</evidence>
<feature type="transmembrane region" description="Helical" evidence="7">
    <location>
        <begin position="614"/>
        <end position="635"/>
    </location>
</feature>
<dbReference type="AlphaFoldDB" id="A0A1I7MX15"/>
<feature type="transmembrane region" description="Helical" evidence="7">
    <location>
        <begin position="542"/>
        <end position="570"/>
    </location>
</feature>
<evidence type="ECO:0000256" key="7">
    <source>
        <dbReference type="RuleBase" id="RU363032"/>
    </source>
</evidence>
<keyword evidence="2 7" id="KW-0813">Transport</keyword>
<dbReference type="SUPFAM" id="SSF161098">
    <property type="entry name" value="MetI-like"/>
    <property type="match status" value="2"/>
</dbReference>
<dbReference type="Gene3D" id="1.10.3720.10">
    <property type="entry name" value="MetI-like"/>
    <property type="match status" value="2"/>
</dbReference>
<keyword evidence="3" id="KW-1003">Cell membrane</keyword>
<feature type="transmembrane region" description="Helical" evidence="7">
    <location>
        <begin position="247"/>
        <end position="267"/>
    </location>
</feature>
<dbReference type="Proteomes" id="UP000199423">
    <property type="component" value="Unassembled WGS sequence"/>
</dbReference>
<dbReference type="PANTHER" id="PTHR47737">
    <property type="entry name" value="GLYCINE BETAINE/PROLINE BETAINE TRANSPORT SYSTEM PERMEASE PROTEIN PROW"/>
    <property type="match status" value="1"/>
</dbReference>
<evidence type="ECO:0000313" key="10">
    <source>
        <dbReference type="Proteomes" id="UP000199423"/>
    </source>
</evidence>
<feature type="transmembrane region" description="Helical" evidence="7">
    <location>
        <begin position="175"/>
        <end position="202"/>
    </location>
</feature>
<sequence length="680" mass="72295">MLEAFPNRQSLTALGCFGALALAVLAVMFGRELSWLAQVPASFSLPVSNWTNAAIATFSTEFRSLFRFVGDALNWQLKTLQSVLLDIPWSVMIVVLTLGALRIAGPGLAALTATTCLYIVFAGYWKESIATLTLVSLGLPLACIFGAALGILAHSNRYVAAAVDAVLDVMQTVPAFAYLTPLIVLFGFGPVAGLVASVLFALPPMTRNVKVGLDQTPRETIEAAEIAGCSRLQMFALVRLGAATRQILMGLNQTIMATLSMVIFAAVIGGFEDIGWEVLRAARRAEFGNGIIAGLVVTLLAILLDRVSEAAFVRERQPQNKLSAPSFWGLAVLAGGVVWVVIAPLLPSPAQLSMRPYLAPVLNDSLMSVSVYLSTVTATLKSVITTYFLLPLRIGLVRSLTPAIWGFEMSPALMAIYVTVFCGSALVLAFRQQVGAALGVLFAGLLLYTGFSGMPWLPLIAGLTLVGWWLGGIRLAAITAGGLMAIAVSGFWPSTMFSAYLMAASIITAIVLGGLLGVLAAEYEPVSRTMRPVNDFLQTIPPFVILIPLIMFFQVGDFSSYLAIVAYAIVPMARYTEQGLRHVPATQSDAGHLAGCTSLQLLFLVKFPAARSDIILGLNQTIMAALAMLAVAALVGSRGLGQDVYIALSKADSGMGLLAGLSIAMIAMISDRFMRRMAVR</sequence>
<evidence type="ECO:0000256" key="1">
    <source>
        <dbReference type="ARBA" id="ARBA00004651"/>
    </source>
</evidence>
<feature type="transmembrane region" description="Helical" evidence="7">
    <location>
        <begin position="132"/>
        <end position="155"/>
    </location>
</feature>
<evidence type="ECO:0000256" key="4">
    <source>
        <dbReference type="ARBA" id="ARBA00022692"/>
    </source>
</evidence>
<dbReference type="STRING" id="51670.SAMN04488557_0642"/>
<dbReference type="RefSeq" id="WP_092864097.1">
    <property type="nucleotide sequence ID" value="NZ_FPCH01000001.1"/>
</dbReference>
<name>A0A1I7MX15_9HYPH</name>
<feature type="transmembrane region" description="Helical" evidence="7">
    <location>
        <begin position="655"/>
        <end position="674"/>
    </location>
</feature>
<keyword evidence="10" id="KW-1185">Reference proteome</keyword>
<feature type="transmembrane region" description="Helical" evidence="7">
    <location>
        <begin position="498"/>
        <end position="521"/>
    </location>
</feature>
<dbReference type="GO" id="GO:0031460">
    <property type="term" value="P:glycine betaine transport"/>
    <property type="evidence" value="ECO:0007669"/>
    <property type="project" value="TreeGrafter"/>
</dbReference>
<dbReference type="GO" id="GO:0015871">
    <property type="term" value="P:choline transport"/>
    <property type="evidence" value="ECO:0007669"/>
    <property type="project" value="TreeGrafter"/>
</dbReference>
<dbReference type="CDD" id="cd06261">
    <property type="entry name" value="TM_PBP2"/>
    <property type="match status" value="2"/>
</dbReference>
<dbReference type="GO" id="GO:0005275">
    <property type="term" value="F:amine transmembrane transporter activity"/>
    <property type="evidence" value="ECO:0007669"/>
    <property type="project" value="TreeGrafter"/>
</dbReference>
<feature type="transmembrane region" description="Helical" evidence="7">
    <location>
        <begin position="411"/>
        <end position="430"/>
    </location>
</feature>
<dbReference type="PANTHER" id="PTHR47737:SF1">
    <property type="entry name" value="GLYCINE BETAINE_PROLINE BETAINE TRANSPORT SYSTEM PERMEASE PROTEIN PROW"/>
    <property type="match status" value="1"/>
</dbReference>
<comment type="similarity">
    <text evidence="7">Belongs to the binding-protein-dependent transport system permease family.</text>
</comment>
<dbReference type="InterPro" id="IPR035906">
    <property type="entry name" value="MetI-like_sf"/>
</dbReference>
<gene>
    <name evidence="9" type="ORF">SAMN04488557_0642</name>
</gene>
<feature type="transmembrane region" description="Helical" evidence="7">
    <location>
        <begin position="107"/>
        <end position="125"/>
    </location>
</feature>
<reference evidence="10" key="1">
    <citation type="submission" date="2016-10" db="EMBL/GenBank/DDBJ databases">
        <authorList>
            <person name="Varghese N."/>
            <person name="Submissions S."/>
        </authorList>
    </citation>
    <scope>NUCLEOTIDE SEQUENCE [LARGE SCALE GENOMIC DNA]</scope>
    <source>
        <strain evidence="10">DSM 1565</strain>
    </source>
</reference>
<organism evidence="9 10">
    <name type="scientific">Hyphomicrobium facile</name>
    <dbReference type="NCBI Taxonomy" id="51670"/>
    <lineage>
        <taxon>Bacteria</taxon>
        <taxon>Pseudomonadati</taxon>
        <taxon>Pseudomonadota</taxon>
        <taxon>Alphaproteobacteria</taxon>
        <taxon>Hyphomicrobiales</taxon>
        <taxon>Hyphomicrobiaceae</taxon>
        <taxon>Hyphomicrobium</taxon>
    </lineage>
</organism>